<dbReference type="EMBL" id="KB201611">
    <property type="protein sequence ID" value="ESO95763.1"/>
    <property type="molecule type" value="Genomic_DNA"/>
</dbReference>
<evidence type="ECO:0000313" key="2">
    <source>
        <dbReference type="Proteomes" id="UP000030746"/>
    </source>
</evidence>
<accession>V3ZW65</accession>
<dbReference type="KEGG" id="lgi:LOTGIDRAFT_89386"/>
<evidence type="ECO:0000313" key="1">
    <source>
        <dbReference type="EMBL" id="ESO95763.1"/>
    </source>
</evidence>
<gene>
    <name evidence="1" type="ORF">LOTGIDRAFT_89386</name>
</gene>
<dbReference type="Proteomes" id="UP000030746">
    <property type="component" value="Unassembled WGS sequence"/>
</dbReference>
<dbReference type="CTD" id="20252845"/>
<dbReference type="OrthoDB" id="6040356at2759"/>
<dbReference type="GeneID" id="20252845"/>
<dbReference type="RefSeq" id="XP_009053492.1">
    <property type="nucleotide sequence ID" value="XM_009055244.1"/>
</dbReference>
<feature type="non-terminal residue" evidence="1">
    <location>
        <position position="1"/>
    </location>
</feature>
<reference evidence="1 2" key="1">
    <citation type="journal article" date="2013" name="Nature">
        <title>Insights into bilaterian evolution from three spiralian genomes.</title>
        <authorList>
            <person name="Simakov O."/>
            <person name="Marletaz F."/>
            <person name="Cho S.J."/>
            <person name="Edsinger-Gonzales E."/>
            <person name="Havlak P."/>
            <person name="Hellsten U."/>
            <person name="Kuo D.H."/>
            <person name="Larsson T."/>
            <person name="Lv J."/>
            <person name="Arendt D."/>
            <person name="Savage R."/>
            <person name="Osoegawa K."/>
            <person name="de Jong P."/>
            <person name="Grimwood J."/>
            <person name="Chapman J.A."/>
            <person name="Shapiro H."/>
            <person name="Aerts A."/>
            <person name="Otillar R.P."/>
            <person name="Terry A.Y."/>
            <person name="Boore J.L."/>
            <person name="Grigoriev I.V."/>
            <person name="Lindberg D.R."/>
            <person name="Seaver E.C."/>
            <person name="Weisblat D.A."/>
            <person name="Putnam N.H."/>
            <person name="Rokhsar D.S."/>
        </authorList>
    </citation>
    <scope>NUCLEOTIDE SEQUENCE [LARGE SCALE GENOMIC DNA]</scope>
</reference>
<sequence>DCNGLICLNKGTIDLKTCTCSCDGLYKGTTCDQLNCPAEDGQFCRTQWPPEYCSKFSNVPTDCPYMCGLCKTGK</sequence>
<name>V3ZW65_LOTGI</name>
<feature type="non-terminal residue" evidence="1">
    <location>
        <position position="74"/>
    </location>
</feature>
<dbReference type="HOGENOM" id="CLU_184897_0_0_1"/>
<keyword evidence="2" id="KW-1185">Reference proteome</keyword>
<protein>
    <submittedName>
        <fullName evidence="1">Uncharacterized protein</fullName>
    </submittedName>
</protein>
<dbReference type="AlphaFoldDB" id="V3ZW65"/>
<proteinExistence type="predicted"/>
<organism evidence="1 2">
    <name type="scientific">Lottia gigantea</name>
    <name type="common">Giant owl limpet</name>
    <dbReference type="NCBI Taxonomy" id="225164"/>
    <lineage>
        <taxon>Eukaryota</taxon>
        <taxon>Metazoa</taxon>
        <taxon>Spiralia</taxon>
        <taxon>Lophotrochozoa</taxon>
        <taxon>Mollusca</taxon>
        <taxon>Gastropoda</taxon>
        <taxon>Patellogastropoda</taxon>
        <taxon>Lottioidea</taxon>
        <taxon>Lottiidae</taxon>
        <taxon>Lottia</taxon>
    </lineage>
</organism>